<dbReference type="Proteomes" id="UP000295341">
    <property type="component" value="Unassembled WGS sequence"/>
</dbReference>
<dbReference type="PIRSF" id="PIRSF016487">
    <property type="entry name" value="CYTH_UCP016487"/>
    <property type="match status" value="1"/>
</dbReference>
<dbReference type="PANTHER" id="PTHR40114:SF1">
    <property type="entry name" value="SLR0698 PROTEIN"/>
    <property type="match status" value="1"/>
</dbReference>
<dbReference type="InterPro" id="IPR012042">
    <property type="entry name" value="NeuTTM/CthTTM-like"/>
</dbReference>
<comment type="caution">
    <text evidence="3">The sequence shown here is derived from an EMBL/GenBank/DDBJ whole genome shotgun (WGS) entry which is preliminary data.</text>
</comment>
<sequence length="158" mass="18414">MPVEIERKFLVVDDTWRWEVSRHRAMQQGYLGAPGGKASIRVRLEGKRALLNVKAAVMGAVRAEYEYEIPLEEGREMFDNLCIGRLEKTRHYIDRDGLTWEVDEFHGDNDGLVVAEVELIDPQQEIPRPAWLGREVTEEPKYYNHSLSLKPFRSWHAH</sequence>
<dbReference type="OrthoDB" id="9805588at2"/>
<dbReference type="SUPFAM" id="SSF55154">
    <property type="entry name" value="CYTH-like phosphatases"/>
    <property type="match status" value="1"/>
</dbReference>
<evidence type="ECO:0000256" key="1">
    <source>
        <dbReference type="PIRSR" id="PIRSR016487-1"/>
    </source>
</evidence>
<proteinExistence type="predicted"/>
<dbReference type="Gene3D" id="2.40.320.10">
    <property type="entry name" value="Hypothetical Protein Pfu-838710-001"/>
    <property type="match status" value="1"/>
</dbReference>
<gene>
    <name evidence="3" type="ORF">DFR24_4324</name>
</gene>
<reference evidence="3 4" key="1">
    <citation type="submission" date="2019-03" db="EMBL/GenBank/DDBJ databases">
        <title>Genomic Encyclopedia of Type Strains, Phase IV (KMG-IV): sequencing the most valuable type-strain genomes for metagenomic binning, comparative biology and taxonomic classification.</title>
        <authorList>
            <person name="Goeker M."/>
        </authorList>
    </citation>
    <scope>NUCLEOTIDE SEQUENCE [LARGE SCALE GENOMIC DNA]</scope>
    <source>
        <strain evidence="3 4">DSM 26377</strain>
    </source>
</reference>
<feature type="domain" description="CYTH" evidence="2">
    <location>
        <begin position="2"/>
        <end position="149"/>
    </location>
</feature>
<organism evidence="3 4">
    <name type="scientific">Panacagrimonas perspica</name>
    <dbReference type="NCBI Taxonomy" id="381431"/>
    <lineage>
        <taxon>Bacteria</taxon>
        <taxon>Pseudomonadati</taxon>
        <taxon>Pseudomonadota</taxon>
        <taxon>Gammaproteobacteria</taxon>
        <taxon>Nevskiales</taxon>
        <taxon>Nevskiaceae</taxon>
        <taxon>Panacagrimonas</taxon>
    </lineage>
</organism>
<dbReference type="Pfam" id="PF01928">
    <property type="entry name" value="CYTH"/>
    <property type="match status" value="1"/>
</dbReference>
<dbReference type="EMBL" id="SOBT01000011">
    <property type="protein sequence ID" value="TDU25879.1"/>
    <property type="molecule type" value="Genomic_DNA"/>
</dbReference>
<dbReference type="SMART" id="SM01118">
    <property type="entry name" value="CYTH"/>
    <property type="match status" value="1"/>
</dbReference>
<dbReference type="InterPro" id="IPR033469">
    <property type="entry name" value="CYTH-like_dom_sf"/>
</dbReference>
<evidence type="ECO:0000313" key="4">
    <source>
        <dbReference type="Proteomes" id="UP000295341"/>
    </source>
</evidence>
<accession>A0A4S3K469</accession>
<evidence type="ECO:0000313" key="3">
    <source>
        <dbReference type="EMBL" id="TDU25879.1"/>
    </source>
</evidence>
<dbReference type="InterPro" id="IPR023577">
    <property type="entry name" value="CYTH_domain"/>
</dbReference>
<dbReference type="CDD" id="cd07891">
    <property type="entry name" value="CYTH-like_CthTTM-like_1"/>
    <property type="match status" value="1"/>
</dbReference>
<dbReference type="PROSITE" id="PS51707">
    <property type="entry name" value="CYTH"/>
    <property type="match status" value="1"/>
</dbReference>
<keyword evidence="4" id="KW-1185">Reference proteome</keyword>
<dbReference type="AlphaFoldDB" id="A0A4S3K469"/>
<dbReference type="RefSeq" id="WP_133883455.1">
    <property type="nucleotide sequence ID" value="NZ_MWIN01000013.1"/>
</dbReference>
<name>A0A4S3K469_9GAMM</name>
<dbReference type="PANTHER" id="PTHR40114">
    <property type="entry name" value="SLR0698 PROTEIN"/>
    <property type="match status" value="1"/>
</dbReference>
<feature type="active site" description="Proton acceptor" evidence="1">
    <location>
        <position position="30"/>
    </location>
</feature>
<evidence type="ECO:0000259" key="2">
    <source>
        <dbReference type="PROSITE" id="PS51707"/>
    </source>
</evidence>
<protein>
    <submittedName>
        <fullName evidence="3">Adenylate cyclase</fullName>
    </submittedName>
</protein>